<dbReference type="InterPro" id="IPR005758">
    <property type="entry name" value="UDP-N-AcMur_Ala_ligase_MurC"/>
</dbReference>
<dbReference type="GO" id="GO:0009252">
    <property type="term" value="P:peptidoglycan biosynthetic process"/>
    <property type="evidence" value="ECO:0007669"/>
    <property type="project" value="UniProtKB-UniRule"/>
</dbReference>
<evidence type="ECO:0000256" key="1">
    <source>
        <dbReference type="ARBA" id="ARBA00004496"/>
    </source>
</evidence>
<keyword evidence="6 14" id="KW-0132">Cell division</keyword>
<dbReference type="AlphaFoldDB" id="A0A9D2GWB2"/>
<evidence type="ECO:0000256" key="11">
    <source>
        <dbReference type="ARBA" id="ARBA00023306"/>
    </source>
</evidence>
<evidence type="ECO:0000256" key="10">
    <source>
        <dbReference type="ARBA" id="ARBA00022984"/>
    </source>
</evidence>
<evidence type="ECO:0000256" key="3">
    <source>
        <dbReference type="ARBA" id="ARBA00012211"/>
    </source>
</evidence>
<name>A0A9D2GWB2_9BACT</name>
<feature type="domain" description="Mur ligase C-terminal" evidence="16">
    <location>
        <begin position="314"/>
        <end position="445"/>
    </location>
</feature>
<feature type="domain" description="Mur ligase N-terminal catalytic" evidence="15">
    <location>
        <begin position="10"/>
        <end position="107"/>
    </location>
</feature>
<evidence type="ECO:0000256" key="14">
    <source>
        <dbReference type="HAMAP-Rule" id="MF_00046"/>
    </source>
</evidence>
<comment type="subcellular location">
    <subcellularLocation>
        <location evidence="1 14">Cytoplasm</location>
    </subcellularLocation>
</comment>
<feature type="binding site" evidence="14">
    <location>
        <begin position="115"/>
        <end position="121"/>
    </location>
    <ligand>
        <name>ATP</name>
        <dbReference type="ChEBI" id="CHEBI:30616"/>
    </ligand>
</feature>
<keyword evidence="12 14" id="KW-0961">Cell wall biogenesis/degradation</keyword>
<dbReference type="Gene3D" id="3.40.50.720">
    <property type="entry name" value="NAD(P)-binding Rossmann-like Domain"/>
    <property type="match status" value="1"/>
</dbReference>
<keyword evidence="11 14" id="KW-0131">Cell cycle</keyword>
<dbReference type="InterPro" id="IPR050061">
    <property type="entry name" value="MurCDEF_pg_biosynth"/>
</dbReference>
<keyword evidence="5 14" id="KW-0436">Ligase</keyword>
<evidence type="ECO:0000256" key="6">
    <source>
        <dbReference type="ARBA" id="ARBA00022618"/>
    </source>
</evidence>
<evidence type="ECO:0000256" key="4">
    <source>
        <dbReference type="ARBA" id="ARBA00022490"/>
    </source>
</evidence>
<dbReference type="Gene3D" id="3.40.1190.10">
    <property type="entry name" value="Mur-like, catalytic domain"/>
    <property type="match status" value="1"/>
</dbReference>
<keyword evidence="10 14" id="KW-0573">Peptidoglycan synthesis</keyword>
<dbReference type="InterPro" id="IPR036615">
    <property type="entry name" value="Mur_ligase_C_dom_sf"/>
</dbReference>
<dbReference type="GO" id="GO:0051301">
    <property type="term" value="P:cell division"/>
    <property type="evidence" value="ECO:0007669"/>
    <property type="project" value="UniProtKB-KW"/>
</dbReference>
<comment type="function">
    <text evidence="14">Cell wall formation.</text>
</comment>
<dbReference type="PANTHER" id="PTHR43445">
    <property type="entry name" value="UDP-N-ACETYLMURAMATE--L-ALANINE LIGASE-RELATED"/>
    <property type="match status" value="1"/>
</dbReference>
<dbReference type="EMBL" id="DXAQ01000125">
    <property type="protein sequence ID" value="HIZ89935.1"/>
    <property type="molecule type" value="Genomic_DNA"/>
</dbReference>
<evidence type="ECO:0000256" key="5">
    <source>
        <dbReference type="ARBA" id="ARBA00022598"/>
    </source>
</evidence>
<evidence type="ECO:0000256" key="2">
    <source>
        <dbReference type="ARBA" id="ARBA00004752"/>
    </source>
</evidence>
<dbReference type="Pfam" id="PF08245">
    <property type="entry name" value="Mur_ligase_M"/>
    <property type="match status" value="1"/>
</dbReference>
<dbReference type="Gene3D" id="3.90.190.20">
    <property type="entry name" value="Mur ligase, C-terminal domain"/>
    <property type="match status" value="1"/>
</dbReference>
<comment type="pathway">
    <text evidence="2 14">Cell wall biogenesis; peptidoglycan biosynthesis.</text>
</comment>
<organism evidence="18 19">
    <name type="scientific">Candidatus Mucispirillum faecigallinarum</name>
    <dbReference type="NCBI Taxonomy" id="2838699"/>
    <lineage>
        <taxon>Bacteria</taxon>
        <taxon>Pseudomonadati</taxon>
        <taxon>Deferribacterota</taxon>
        <taxon>Deferribacteres</taxon>
        <taxon>Deferribacterales</taxon>
        <taxon>Mucispirillaceae</taxon>
        <taxon>Mucispirillum</taxon>
    </lineage>
</organism>
<dbReference type="InterPro" id="IPR000713">
    <property type="entry name" value="Mur_ligase_N"/>
</dbReference>
<sequence>MNSVFGRFSHIHFVGIGGIGMSGIAEVLHNMGFTVSGSDISENANVKMLRDMGIKISIGHDEANVDGADVIVYTSAARDDNPELVRARQERKPVIKRGEMLSELMRLKFAVAVAGSHGKTTTTSMVAEIVKAAKLDPTVLIGGRLNSTNNNASYGKSNIMIAEADESDRSFLMLYPSIAIITNIDHEHMESYKDFDDVKESFTEFANMVPFYGTSVLCIDNNNVADIIPNITKRFITYGTKAQADIRAINIKKDGFSVSYDVKKGDEILGHIEIMLPGDHIVLNSLAALTAAMEMGIEFDVIAETLKNFSGVQRRMSIRHKSDKYIVIDDYGHHPTEIATTLKAVREASPESSIVVVFQPHRYTRTRDLMSDFAKCFMDADKLYITDIYAASEKAIEGITAEKLITEVKNHGFKDVSYLPNLNDFLPYLDENTAKHTIIMTFGAGSITNFSFVIADYLKERGK</sequence>
<dbReference type="NCBIfam" id="TIGR01082">
    <property type="entry name" value="murC"/>
    <property type="match status" value="1"/>
</dbReference>
<evidence type="ECO:0000256" key="9">
    <source>
        <dbReference type="ARBA" id="ARBA00022960"/>
    </source>
</evidence>
<evidence type="ECO:0000259" key="17">
    <source>
        <dbReference type="Pfam" id="PF08245"/>
    </source>
</evidence>
<dbReference type="GO" id="GO:0008763">
    <property type="term" value="F:UDP-N-acetylmuramate-L-alanine ligase activity"/>
    <property type="evidence" value="ECO:0007669"/>
    <property type="project" value="UniProtKB-UniRule"/>
</dbReference>
<evidence type="ECO:0000256" key="12">
    <source>
        <dbReference type="ARBA" id="ARBA00023316"/>
    </source>
</evidence>
<comment type="caution">
    <text evidence="18">The sequence shown here is derived from an EMBL/GenBank/DDBJ whole genome shotgun (WGS) entry which is preliminary data.</text>
</comment>
<dbReference type="Proteomes" id="UP000824176">
    <property type="component" value="Unassembled WGS sequence"/>
</dbReference>
<feature type="domain" description="Mur ligase central" evidence="17">
    <location>
        <begin position="113"/>
        <end position="292"/>
    </location>
</feature>
<dbReference type="InterPro" id="IPR013221">
    <property type="entry name" value="Mur_ligase_cen"/>
</dbReference>
<dbReference type="SUPFAM" id="SSF53623">
    <property type="entry name" value="MurD-like peptide ligases, catalytic domain"/>
    <property type="match status" value="1"/>
</dbReference>
<dbReference type="PANTHER" id="PTHR43445:SF3">
    <property type="entry name" value="UDP-N-ACETYLMURAMATE--L-ALANINE LIGASE"/>
    <property type="match status" value="1"/>
</dbReference>
<comment type="similarity">
    <text evidence="14">Belongs to the MurCDEF family.</text>
</comment>
<dbReference type="GO" id="GO:0008360">
    <property type="term" value="P:regulation of cell shape"/>
    <property type="evidence" value="ECO:0007669"/>
    <property type="project" value="UniProtKB-KW"/>
</dbReference>
<dbReference type="GO" id="GO:0071555">
    <property type="term" value="P:cell wall organization"/>
    <property type="evidence" value="ECO:0007669"/>
    <property type="project" value="UniProtKB-KW"/>
</dbReference>
<evidence type="ECO:0000256" key="7">
    <source>
        <dbReference type="ARBA" id="ARBA00022741"/>
    </source>
</evidence>
<dbReference type="SUPFAM" id="SSF53244">
    <property type="entry name" value="MurD-like peptide ligases, peptide-binding domain"/>
    <property type="match status" value="1"/>
</dbReference>
<evidence type="ECO:0000256" key="8">
    <source>
        <dbReference type="ARBA" id="ARBA00022840"/>
    </source>
</evidence>
<keyword evidence="4 14" id="KW-0963">Cytoplasm</keyword>
<evidence type="ECO:0000313" key="18">
    <source>
        <dbReference type="EMBL" id="HIZ89935.1"/>
    </source>
</evidence>
<evidence type="ECO:0000313" key="19">
    <source>
        <dbReference type="Proteomes" id="UP000824176"/>
    </source>
</evidence>
<dbReference type="SUPFAM" id="SSF51984">
    <property type="entry name" value="MurCD N-terminal domain"/>
    <property type="match status" value="1"/>
</dbReference>
<dbReference type="InterPro" id="IPR036565">
    <property type="entry name" value="Mur-like_cat_sf"/>
</dbReference>
<dbReference type="Pfam" id="PF02875">
    <property type="entry name" value="Mur_ligase_C"/>
    <property type="match status" value="1"/>
</dbReference>
<dbReference type="Pfam" id="PF01225">
    <property type="entry name" value="Mur_ligase"/>
    <property type="match status" value="1"/>
</dbReference>
<protein>
    <recommendedName>
        <fullName evidence="3 14">UDP-N-acetylmuramate--L-alanine ligase</fullName>
        <ecNumber evidence="3 14">6.3.2.8</ecNumber>
    </recommendedName>
    <alternativeName>
        <fullName evidence="14">UDP-N-acetylmuramoyl-L-alanine synthetase</fullName>
    </alternativeName>
</protein>
<dbReference type="GO" id="GO:0005737">
    <property type="term" value="C:cytoplasm"/>
    <property type="evidence" value="ECO:0007669"/>
    <property type="project" value="UniProtKB-SubCell"/>
</dbReference>
<keyword evidence="7 14" id="KW-0547">Nucleotide-binding</keyword>
<reference evidence="18" key="1">
    <citation type="journal article" date="2021" name="PeerJ">
        <title>Extensive microbial diversity within the chicken gut microbiome revealed by metagenomics and culture.</title>
        <authorList>
            <person name="Gilroy R."/>
            <person name="Ravi A."/>
            <person name="Getino M."/>
            <person name="Pursley I."/>
            <person name="Horton D.L."/>
            <person name="Alikhan N.F."/>
            <person name="Baker D."/>
            <person name="Gharbi K."/>
            <person name="Hall N."/>
            <person name="Watson M."/>
            <person name="Adriaenssens E.M."/>
            <person name="Foster-Nyarko E."/>
            <person name="Jarju S."/>
            <person name="Secka A."/>
            <person name="Antonio M."/>
            <person name="Oren A."/>
            <person name="Chaudhuri R.R."/>
            <person name="La Ragione R."/>
            <person name="Hildebrand F."/>
            <person name="Pallen M.J."/>
        </authorList>
    </citation>
    <scope>NUCLEOTIDE SEQUENCE</scope>
    <source>
        <strain evidence="18">ChiW4-1371</strain>
    </source>
</reference>
<keyword evidence="9 14" id="KW-0133">Cell shape</keyword>
<proteinExistence type="inferred from homology"/>
<evidence type="ECO:0000259" key="16">
    <source>
        <dbReference type="Pfam" id="PF02875"/>
    </source>
</evidence>
<evidence type="ECO:0000259" key="15">
    <source>
        <dbReference type="Pfam" id="PF01225"/>
    </source>
</evidence>
<dbReference type="GO" id="GO:0005524">
    <property type="term" value="F:ATP binding"/>
    <property type="evidence" value="ECO:0007669"/>
    <property type="project" value="UniProtKB-UniRule"/>
</dbReference>
<dbReference type="EC" id="6.3.2.8" evidence="3 14"/>
<reference evidence="18" key="2">
    <citation type="submission" date="2021-04" db="EMBL/GenBank/DDBJ databases">
        <authorList>
            <person name="Gilroy R."/>
        </authorList>
    </citation>
    <scope>NUCLEOTIDE SEQUENCE</scope>
    <source>
        <strain evidence="18">ChiW4-1371</strain>
    </source>
</reference>
<accession>A0A9D2GWB2</accession>
<comment type="catalytic activity">
    <reaction evidence="13 14">
        <text>UDP-N-acetyl-alpha-D-muramate + L-alanine + ATP = UDP-N-acetyl-alpha-D-muramoyl-L-alanine + ADP + phosphate + H(+)</text>
        <dbReference type="Rhea" id="RHEA:23372"/>
        <dbReference type="ChEBI" id="CHEBI:15378"/>
        <dbReference type="ChEBI" id="CHEBI:30616"/>
        <dbReference type="ChEBI" id="CHEBI:43474"/>
        <dbReference type="ChEBI" id="CHEBI:57972"/>
        <dbReference type="ChEBI" id="CHEBI:70757"/>
        <dbReference type="ChEBI" id="CHEBI:83898"/>
        <dbReference type="ChEBI" id="CHEBI:456216"/>
        <dbReference type="EC" id="6.3.2.8"/>
    </reaction>
</comment>
<gene>
    <name evidence="14" type="primary">murC</name>
    <name evidence="18" type="ORF">H9804_08305</name>
</gene>
<keyword evidence="8 14" id="KW-0067">ATP-binding</keyword>
<dbReference type="InterPro" id="IPR004101">
    <property type="entry name" value="Mur_ligase_C"/>
</dbReference>
<dbReference type="HAMAP" id="MF_00046">
    <property type="entry name" value="MurC"/>
    <property type="match status" value="1"/>
</dbReference>
<evidence type="ECO:0000256" key="13">
    <source>
        <dbReference type="ARBA" id="ARBA00047833"/>
    </source>
</evidence>